<evidence type="ECO:0000313" key="2">
    <source>
        <dbReference type="EMBL" id="ORE00565.1"/>
    </source>
</evidence>
<dbReference type="EMBL" id="LTAI01000009">
    <property type="protein sequence ID" value="ORE00565.1"/>
    <property type="molecule type" value="Genomic_DNA"/>
</dbReference>
<comment type="caution">
    <text evidence="2">The sequence shown here is derived from an EMBL/GenBank/DDBJ whole genome shotgun (WGS) entry which is preliminary data.</text>
</comment>
<name>A0A1X0QLG7_9MICR</name>
<feature type="signal peptide" evidence="1">
    <location>
        <begin position="1"/>
        <end position="15"/>
    </location>
</feature>
<dbReference type="Proteomes" id="UP000192501">
    <property type="component" value="Unassembled WGS sequence"/>
</dbReference>
<keyword evidence="1" id="KW-0732">Signal</keyword>
<dbReference type="VEuPathDB" id="MicrosporidiaDB:HERIO_1981"/>
<accession>A0A1X0QLG7</accession>
<feature type="chain" id="PRO_5012484781" evidence="1">
    <location>
        <begin position="16"/>
        <end position="403"/>
    </location>
</feature>
<dbReference type="VEuPathDB" id="MicrosporidiaDB:A0H76_2697"/>
<gene>
    <name evidence="2" type="ORF">A0H76_2697</name>
</gene>
<reference evidence="2 3" key="1">
    <citation type="journal article" date="2017" name="Environ. Microbiol.">
        <title>Decay of the glycolytic pathway and adaptation to intranuclear parasitism within Enterocytozoonidae microsporidia.</title>
        <authorList>
            <person name="Wiredu Boakye D."/>
            <person name="Jaroenlak P."/>
            <person name="Prachumwat A."/>
            <person name="Williams T.A."/>
            <person name="Bateman K.S."/>
            <person name="Itsathitphaisarn O."/>
            <person name="Sritunyalucksana K."/>
            <person name="Paszkiewicz K.H."/>
            <person name="Moore K.A."/>
            <person name="Stentiford G.D."/>
            <person name="Williams B.A."/>
        </authorList>
    </citation>
    <scope>NUCLEOTIDE SEQUENCE [LARGE SCALE GENOMIC DNA]</scope>
    <source>
        <strain evidence="3">canceri</strain>
    </source>
</reference>
<dbReference type="AlphaFoldDB" id="A0A1X0QLG7"/>
<protein>
    <submittedName>
        <fullName evidence="2">Uncharacterized protein</fullName>
    </submittedName>
</protein>
<evidence type="ECO:0000313" key="3">
    <source>
        <dbReference type="Proteomes" id="UP000192501"/>
    </source>
</evidence>
<evidence type="ECO:0000256" key="1">
    <source>
        <dbReference type="SAM" id="SignalP"/>
    </source>
</evidence>
<organism evidence="2 3">
    <name type="scientific">Hepatospora eriocheir</name>
    <dbReference type="NCBI Taxonomy" id="1081669"/>
    <lineage>
        <taxon>Eukaryota</taxon>
        <taxon>Fungi</taxon>
        <taxon>Fungi incertae sedis</taxon>
        <taxon>Microsporidia</taxon>
        <taxon>Hepatosporidae</taxon>
        <taxon>Hepatospora</taxon>
    </lineage>
</organism>
<sequence>MKFLKFFFKVNICLGCVLVSNNSQINLEEDDEIKQMIKEYVKSKNFLKKNVPLIIRLLESNFSYVSIDEINSIVNQLNINFKKEQINSKEYLDKKECIRDFKKYIHITCNKMLKRFGKLIMMKVKNIDQVKLDSFRCLSFLSKKCIYEFLDSLNENQKDIKLSNGESLLEIYMDFLSMHIFFNEVIQCYFIFRRLIIPIIEVRKKMLSSRIFNNKNVIHSYKFNEKFLHKIHNSFYEKVLYTFPRSIASIMNIEDKEKIKNFLKEFSSYIVEIIILIEKYNYYNKSLISFTIDSCIFNGIDNNDDDLKKEIQQLNIKLSNLLFIESINYNIKLNYDIKKYHFENINLHIPFSYLRKNYSVLGNYIDQDIIEDDVMNISIRLMWDYHIILLVFVNPTLTKYLIY</sequence>
<proteinExistence type="predicted"/>